<sequence length="244" mass="25227">MSITDPSPAKPTVVLVHGAFADSSSWNAVISPLLAEGYPAIAVANPLRGVTVDSEYLRALLADIAGEIILVGHSYGGTVISGGGTGNPNVKALVFIGAFAPEEGETPGELANKFAGSTLGETLAAVDVPGGRDLYIMQSRYHAQFAADSSAEVAAVMGVGQRPILEAAFSEASTEPAWKSVPSWFLFGAEDRNIPAAAHRFMAERAGSRKTIELQGGSHTVAIPEAAQVVDLIREAAAATTGRQ</sequence>
<dbReference type="InterPro" id="IPR000073">
    <property type="entry name" value="AB_hydrolase_1"/>
</dbReference>
<protein>
    <submittedName>
        <fullName evidence="2">Alpha/beta hydrolase</fullName>
    </submittedName>
</protein>
<accession>A0A4R5U3H7</accession>
<dbReference type="Proteomes" id="UP000295411">
    <property type="component" value="Unassembled WGS sequence"/>
</dbReference>
<dbReference type="OrthoDB" id="27092at2"/>
<evidence type="ECO:0000313" key="2">
    <source>
        <dbReference type="EMBL" id="TDK28168.1"/>
    </source>
</evidence>
<dbReference type="EMBL" id="SMTK01000001">
    <property type="protein sequence ID" value="TDK28168.1"/>
    <property type="molecule type" value="Genomic_DNA"/>
</dbReference>
<dbReference type="Pfam" id="PF12697">
    <property type="entry name" value="Abhydrolase_6"/>
    <property type="match status" value="1"/>
</dbReference>
<gene>
    <name evidence="2" type="ORF">E2F48_03495</name>
</gene>
<evidence type="ECO:0000259" key="1">
    <source>
        <dbReference type="Pfam" id="PF12697"/>
    </source>
</evidence>
<dbReference type="InterPro" id="IPR052897">
    <property type="entry name" value="Sec-Metab_Biosynth_Hydrolase"/>
</dbReference>
<proteinExistence type="predicted"/>
<name>A0A4R5U3H7_9MICC</name>
<dbReference type="Gene3D" id="3.40.50.1820">
    <property type="entry name" value="alpha/beta hydrolase"/>
    <property type="match status" value="1"/>
</dbReference>
<organism evidence="2 3">
    <name type="scientific">Arthrobacter crusticola</name>
    <dbReference type="NCBI Taxonomy" id="2547960"/>
    <lineage>
        <taxon>Bacteria</taxon>
        <taxon>Bacillati</taxon>
        <taxon>Actinomycetota</taxon>
        <taxon>Actinomycetes</taxon>
        <taxon>Micrococcales</taxon>
        <taxon>Micrococcaceae</taxon>
        <taxon>Arthrobacter</taxon>
    </lineage>
</organism>
<dbReference type="InterPro" id="IPR029058">
    <property type="entry name" value="AB_hydrolase_fold"/>
</dbReference>
<dbReference type="GO" id="GO:0016787">
    <property type="term" value="F:hydrolase activity"/>
    <property type="evidence" value="ECO:0007669"/>
    <property type="project" value="UniProtKB-KW"/>
</dbReference>
<feature type="domain" description="AB hydrolase-1" evidence="1">
    <location>
        <begin position="13"/>
        <end position="231"/>
    </location>
</feature>
<dbReference type="SUPFAM" id="SSF53474">
    <property type="entry name" value="alpha/beta-Hydrolases"/>
    <property type="match status" value="1"/>
</dbReference>
<keyword evidence="3" id="KW-1185">Reference proteome</keyword>
<evidence type="ECO:0000313" key="3">
    <source>
        <dbReference type="Proteomes" id="UP000295411"/>
    </source>
</evidence>
<dbReference type="PANTHER" id="PTHR37017">
    <property type="entry name" value="AB HYDROLASE-1 DOMAIN-CONTAINING PROTEIN-RELATED"/>
    <property type="match status" value="1"/>
</dbReference>
<comment type="caution">
    <text evidence="2">The sequence shown here is derived from an EMBL/GenBank/DDBJ whole genome shotgun (WGS) entry which is preliminary data.</text>
</comment>
<dbReference type="AlphaFoldDB" id="A0A4R5U3H7"/>
<reference evidence="2 3" key="1">
    <citation type="submission" date="2019-03" db="EMBL/GenBank/DDBJ databases">
        <title>Arthrobacter sp. nov., an bacterium isolated from biocrust in Mu Us Desert.</title>
        <authorList>
            <person name="Lixiong L."/>
        </authorList>
    </citation>
    <scope>NUCLEOTIDE SEQUENCE [LARGE SCALE GENOMIC DNA]</scope>
    <source>
        <strain evidence="2 3">SLN-3</strain>
    </source>
</reference>
<dbReference type="PANTHER" id="PTHR37017:SF11">
    <property type="entry name" value="ESTERASE_LIPASE_THIOESTERASE DOMAIN-CONTAINING PROTEIN"/>
    <property type="match status" value="1"/>
</dbReference>
<dbReference type="RefSeq" id="WP_133402575.1">
    <property type="nucleotide sequence ID" value="NZ_SMTK01000001.1"/>
</dbReference>
<keyword evidence="2" id="KW-0378">Hydrolase</keyword>